<reference evidence="2 3" key="2">
    <citation type="journal article" date="2016" name="Genome Announc.">
        <title>Permanent Draft Genome Sequences for Two Variants of Frankia sp. Strain CpI1, the First Frankia Strain Isolated from Root Nodules of Comptonia peregrina.</title>
        <authorList>
            <person name="Oshone R."/>
            <person name="Hurst S.G.IV."/>
            <person name="Abebe-Akele F."/>
            <person name="Simpson S."/>
            <person name="Morris K."/>
            <person name="Thomas W.K."/>
            <person name="Tisa L.S."/>
        </authorList>
    </citation>
    <scope>NUCLEOTIDE SEQUENCE [LARGE SCALE GENOMIC DNA]</scope>
    <source>
        <strain evidence="3">CpI1-S</strain>
    </source>
</reference>
<feature type="region of interest" description="Disordered" evidence="1">
    <location>
        <begin position="1"/>
        <end position="77"/>
    </location>
</feature>
<feature type="compositionally biased region" description="Basic and acidic residues" evidence="1">
    <location>
        <begin position="47"/>
        <end position="61"/>
    </location>
</feature>
<dbReference type="AlphaFoldDB" id="A0A0D8B8Y5"/>
<evidence type="ECO:0000313" key="2">
    <source>
        <dbReference type="EMBL" id="KJE20384.1"/>
    </source>
</evidence>
<comment type="caution">
    <text evidence="2">The sequence shown here is derived from an EMBL/GenBank/DDBJ whole genome shotgun (WGS) entry which is preliminary data.</text>
</comment>
<accession>A0A0D8B8Y5</accession>
<gene>
    <name evidence="2" type="ORF">FF36_05360</name>
</gene>
<dbReference type="PATRIC" id="fig|1502723.3.peg.5768"/>
<evidence type="ECO:0000313" key="3">
    <source>
        <dbReference type="Proteomes" id="UP000032545"/>
    </source>
</evidence>
<dbReference type="RefSeq" id="WP_044887837.1">
    <property type="nucleotide sequence ID" value="NZ_JYFN01000062.1"/>
</dbReference>
<organism evidence="2 3">
    <name type="scientific">Frankia torreyi</name>
    <dbReference type="NCBI Taxonomy" id="1856"/>
    <lineage>
        <taxon>Bacteria</taxon>
        <taxon>Bacillati</taxon>
        <taxon>Actinomycetota</taxon>
        <taxon>Actinomycetes</taxon>
        <taxon>Frankiales</taxon>
        <taxon>Frankiaceae</taxon>
        <taxon>Frankia</taxon>
    </lineage>
</organism>
<feature type="compositionally biased region" description="Low complexity" evidence="1">
    <location>
        <begin position="31"/>
        <end position="40"/>
    </location>
</feature>
<evidence type="ECO:0000256" key="1">
    <source>
        <dbReference type="SAM" id="MobiDB-lite"/>
    </source>
</evidence>
<dbReference type="OrthoDB" id="4563655at2"/>
<keyword evidence="3" id="KW-1185">Reference proteome</keyword>
<dbReference type="Proteomes" id="UP000032545">
    <property type="component" value="Unassembled WGS sequence"/>
</dbReference>
<protein>
    <submittedName>
        <fullName evidence="2">Uncharacterized protein</fullName>
    </submittedName>
</protein>
<proteinExistence type="predicted"/>
<name>A0A0D8B8Y5_9ACTN</name>
<reference evidence="3" key="1">
    <citation type="submission" date="2015-02" db="EMBL/GenBank/DDBJ databases">
        <title>Draft Genome of Frankia sp. CpI1-S.</title>
        <authorList>
            <person name="Oshone R.T."/>
            <person name="Ngom M."/>
            <person name="Ghodhbane-Gtari F."/>
            <person name="Gtari M."/>
            <person name="Morris K."/>
            <person name="Thomas K."/>
            <person name="Sen A."/>
            <person name="Tisa L.S."/>
        </authorList>
    </citation>
    <scope>NUCLEOTIDE SEQUENCE [LARGE SCALE GENOMIC DNA]</scope>
    <source>
        <strain evidence="3">CpI1-S</strain>
    </source>
</reference>
<sequence length="125" mass="12859">MTAAGTPAPLDNPDDDGGGGPPIAQRDTAHPGQIGQSSPPGGAPDGEDPHGSVGERPEAQDARVVGLRPPSEGRPGRRWVFHGEVETISGPEADRIRAELADVIRDLLLWAAGEATGNESDEEAA</sequence>
<dbReference type="EMBL" id="JYFN01000062">
    <property type="protein sequence ID" value="KJE20384.1"/>
    <property type="molecule type" value="Genomic_DNA"/>
</dbReference>